<sequence>MVTIQTPVKLGRLCDTQIVLFSSGSLASSRKRLPPTKTNTNIAFYSKLDDPPQVASSDEQPEGSGVSICKFEEPGPQNNIVPD</sequence>
<name>A0ABN7ADS6_9HEMI</name>
<evidence type="ECO:0000313" key="3">
    <source>
        <dbReference type="Proteomes" id="UP001307889"/>
    </source>
</evidence>
<keyword evidence="3" id="KW-1185">Reference proteome</keyword>
<gene>
    <name evidence="2" type="ORF">NTJ_02316</name>
</gene>
<dbReference type="EMBL" id="AP028909">
    <property type="protein sequence ID" value="BES89509.1"/>
    <property type="molecule type" value="Genomic_DNA"/>
</dbReference>
<organism evidence="2 3">
    <name type="scientific">Nesidiocoris tenuis</name>
    <dbReference type="NCBI Taxonomy" id="355587"/>
    <lineage>
        <taxon>Eukaryota</taxon>
        <taxon>Metazoa</taxon>
        <taxon>Ecdysozoa</taxon>
        <taxon>Arthropoda</taxon>
        <taxon>Hexapoda</taxon>
        <taxon>Insecta</taxon>
        <taxon>Pterygota</taxon>
        <taxon>Neoptera</taxon>
        <taxon>Paraneoptera</taxon>
        <taxon>Hemiptera</taxon>
        <taxon>Heteroptera</taxon>
        <taxon>Panheteroptera</taxon>
        <taxon>Cimicomorpha</taxon>
        <taxon>Miridae</taxon>
        <taxon>Dicyphina</taxon>
        <taxon>Nesidiocoris</taxon>
    </lineage>
</organism>
<evidence type="ECO:0000313" key="2">
    <source>
        <dbReference type="EMBL" id="BES89509.1"/>
    </source>
</evidence>
<feature type="region of interest" description="Disordered" evidence="1">
    <location>
        <begin position="47"/>
        <end position="83"/>
    </location>
</feature>
<protein>
    <submittedName>
        <fullName evidence="2">Uncharacterized protein</fullName>
    </submittedName>
</protein>
<reference evidence="2 3" key="1">
    <citation type="submission" date="2023-09" db="EMBL/GenBank/DDBJ databases">
        <title>Nesidiocoris tenuis whole genome shotgun sequence.</title>
        <authorList>
            <person name="Shibata T."/>
            <person name="Shimoda M."/>
            <person name="Kobayashi T."/>
            <person name="Uehara T."/>
        </authorList>
    </citation>
    <scope>NUCLEOTIDE SEQUENCE [LARGE SCALE GENOMIC DNA]</scope>
    <source>
        <strain evidence="2 3">Japan</strain>
    </source>
</reference>
<dbReference type="Proteomes" id="UP001307889">
    <property type="component" value="Chromosome 1"/>
</dbReference>
<accession>A0ABN7ADS6</accession>
<proteinExistence type="predicted"/>
<evidence type="ECO:0000256" key="1">
    <source>
        <dbReference type="SAM" id="MobiDB-lite"/>
    </source>
</evidence>